<keyword evidence="2" id="KW-0521">NADP</keyword>
<dbReference type="InterPro" id="IPR036291">
    <property type="entry name" value="NAD(P)-bd_dom_sf"/>
</dbReference>
<dbReference type="SUPFAM" id="SSF51735">
    <property type="entry name" value="NAD(P)-binding Rossmann-fold domains"/>
    <property type="match status" value="1"/>
</dbReference>
<keyword evidence="6" id="KW-1185">Reference proteome</keyword>
<dbReference type="STRING" id="100787.A0A0G4MTD5"/>
<dbReference type="EMBL" id="CVQH01024749">
    <property type="protein sequence ID" value="CRK37449.1"/>
    <property type="molecule type" value="Genomic_DNA"/>
</dbReference>
<evidence type="ECO:0000313" key="5">
    <source>
        <dbReference type="EMBL" id="CRK37449.1"/>
    </source>
</evidence>
<dbReference type="PANTHER" id="PTHR42748:SF31">
    <property type="entry name" value="NMRA-LIKE DOMAIN-CONTAINING PROTEIN-RELATED"/>
    <property type="match status" value="1"/>
</dbReference>
<dbReference type="PANTHER" id="PTHR42748">
    <property type="entry name" value="NITROGEN METABOLITE REPRESSION PROTEIN NMRA FAMILY MEMBER"/>
    <property type="match status" value="1"/>
</dbReference>
<dbReference type="Pfam" id="PF05368">
    <property type="entry name" value="NmrA"/>
    <property type="match status" value="2"/>
</dbReference>
<evidence type="ECO:0000259" key="4">
    <source>
        <dbReference type="Pfam" id="PF05368"/>
    </source>
</evidence>
<feature type="domain" description="NmrA-like" evidence="4">
    <location>
        <begin position="147"/>
        <end position="314"/>
    </location>
</feature>
<proteinExistence type="inferred from homology"/>
<comment type="similarity">
    <text evidence="1">Belongs to the NmrA-type oxidoreductase family.</text>
</comment>
<dbReference type="GO" id="GO:0005634">
    <property type="term" value="C:nucleus"/>
    <property type="evidence" value="ECO:0007669"/>
    <property type="project" value="TreeGrafter"/>
</dbReference>
<accession>A0A0G4MTD5</accession>
<dbReference type="Gene3D" id="3.90.25.10">
    <property type="entry name" value="UDP-galactose 4-epimerase, domain 1"/>
    <property type="match status" value="1"/>
</dbReference>
<dbReference type="AlphaFoldDB" id="A0A0G4MTD5"/>
<evidence type="ECO:0000256" key="2">
    <source>
        <dbReference type="ARBA" id="ARBA00022857"/>
    </source>
</evidence>
<name>A0A0G4MTD5_VERLO</name>
<evidence type="ECO:0000256" key="3">
    <source>
        <dbReference type="SAM" id="MobiDB-lite"/>
    </source>
</evidence>
<dbReference type="CDD" id="cd05251">
    <property type="entry name" value="NmrA_like_SDR_a"/>
    <property type="match status" value="1"/>
</dbReference>
<sequence>MAHKKIIAVVGATGAQGGAVAAVFLNDPLLHQEWTVRAVTRDPSKDRAQKLKQQGADVVAADLNDKASLVRAFAGATAAFGVTDYWETLSMDTEIQQGKNLVDAAKVESAVSHFIWSSLRNVNKRKDAPAITRLTEKFANTRGPLVTQGKLAHVHQFDGKAEVEEYARQVGVPATFFLPGIYMDSLTKSFRQNPPGSPWVFALPMPETAPLPLFDVRNTGIWVKAIVRKRDQLLGKRILGATKYTTPAELVDGFTQAFPEAGRAASFFSMPHEMFLQVVQDAMGLPDWAAESILEMMRLVNEGGYFGFESLGESLAVLEDEPTAWVDFLKRNEAFKDLNSYVQSLVDPPATDPQITREMYERTEEEMEDLGLNDMKVENYEDKAAETEAGDKPEEKTAEQLQHEQKNGELMDQLIDANRR</sequence>
<dbReference type="Proteomes" id="UP000044602">
    <property type="component" value="Unassembled WGS sequence"/>
</dbReference>
<dbReference type="InterPro" id="IPR008030">
    <property type="entry name" value="NmrA-like"/>
</dbReference>
<dbReference type="InterPro" id="IPR051164">
    <property type="entry name" value="NmrA-like_oxidored"/>
</dbReference>
<gene>
    <name evidence="5" type="ORF">BN1708_001471</name>
</gene>
<evidence type="ECO:0000256" key="1">
    <source>
        <dbReference type="ARBA" id="ARBA00006328"/>
    </source>
</evidence>
<reference evidence="6" key="1">
    <citation type="submission" date="2015-05" db="EMBL/GenBank/DDBJ databases">
        <authorList>
            <person name="Fogelqvist Johan"/>
        </authorList>
    </citation>
    <scope>NUCLEOTIDE SEQUENCE [LARGE SCALE GENOMIC DNA]</scope>
</reference>
<protein>
    <recommendedName>
        <fullName evidence="4">NmrA-like domain-containing protein</fullName>
    </recommendedName>
</protein>
<feature type="domain" description="NmrA-like" evidence="4">
    <location>
        <begin position="4"/>
        <end position="137"/>
    </location>
</feature>
<feature type="compositionally biased region" description="Basic and acidic residues" evidence="3">
    <location>
        <begin position="375"/>
        <end position="409"/>
    </location>
</feature>
<organism evidence="5 6">
    <name type="scientific">Verticillium longisporum</name>
    <name type="common">Verticillium dahliae var. longisporum</name>
    <dbReference type="NCBI Taxonomy" id="100787"/>
    <lineage>
        <taxon>Eukaryota</taxon>
        <taxon>Fungi</taxon>
        <taxon>Dikarya</taxon>
        <taxon>Ascomycota</taxon>
        <taxon>Pezizomycotina</taxon>
        <taxon>Sordariomycetes</taxon>
        <taxon>Hypocreomycetidae</taxon>
        <taxon>Glomerellales</taxon>
        <taxon>Plectosphaerellaceae</taxon>
        <taxon>Verticillium</taxon>
    </lineage>
</organism>
<feature type="region of interest" description="Disordered" evidence="3">
    <location>
        <begin position="372"/>
        <end position="420"/>
    </location>
</feature>
<evidence type="ECO:0000313" key="6">
    <source>
        <dbReference type="Proteomes" id="UP000044602"/>
    </source>
</evidence>
<dbReference type="Gene3D" id="3.40.50.720">
    <property type="entry name" value="NAD(P)-binding Rossmann-like Domain"/>
    <property type="match status" value="1"/>
</dbReference>